<dbReference type="EMBL" id="JBBIAA010000010">
    <property type="protein sequence ID" value="MEJ5945700.1"/>
    <property type="molecule type" value="Genomic_DNA"/>
</dbReference>
<evidence type="ECO:0000313" key="3">
    <source>
        <dbReference type="EMBL" id="MEJ5945700.1"/>
    </source>
</evidence>
<organism evidence="3 4">
    <name type="scientific">Pseudokineococcus basanitobsidens</name>
    <dbReference type="NCBI Taxonomy" id="1926649"/>
    <lineage>
        <taxon>Bacteria</taxon>
        <taxon>Bacillati</taxon>
        <taxon>Actinomycetota</taxon>
        <taxon>Actinomycetes</taxon>
        <taxon>Kineosporiales</taxon>
        <taxon>Kineosporiaceae</taxon>
        <taxon>Pseudokineococcus</taxon>
    </lineage>
</organism>
<keyword evidence="2" id="KW-0732">Signal</keyword>
<comment type="caution">
    <text evidence="3">The sequence shown here is derived from an EMBL/GenBank/DDBJ whole genome shotgun (WGS) entry which is preliminary data.</text>
</comment>
<evidence type="ECO:0008006" key="5">
    <source>
        <dbReference type="Google" id="ProtNLM"/>
    </source>
</evidence>
<evidence type="ECO:0000313" key="4">
    <source>
        <dbReference type="Proteomes" id="UP001387100"/>
    </source>
</evidence>
<feature type="signal peptide" evidence="2">
    <location>
        <begin position="1"/>
        <end position="25"/>
    </location>
</feature>
<protein>
    <recommendedName>
        <fullName evidence="5">Gram-positive cocci surface proteins LPxTG domain-containing protein</fullName>
    </recommendedName>
</protein>
<name>A0ABU8RKT4_9ACTN</name>
<feature type="region of interest" description="Disordered" evidence="1">
    <location>
        <begin position="69"/>
        <end position="98"/>
    </location>
</feature>
<keyword evidence="4" id="KW-1185">Reference proteome</keyword>
<proteinExistence type="predicted"/>
<evidence type="ECO:0000256" key="2">
    <source>
        <dbReference type="SAM" id="SignalP"/>
    </source>
</evidence>
<sequence length="135" mass="13181">MRTTRLAMTTVLAAGLLGVAAPALAAGGNNLNCSDFDFQEDAQAVLERDPSDPNRLDEGGVVGLACESLPRRGSAAPTAETGVDTTTDQMAMPAGGAETGAGGTAGGVTGLLATGGLLAAAGAGGLVLVRRRSQA</sequence>
<evidence type="ECO:0000256" key="1">
    <source>
        <dbReference type="SAM" id="MobiDB-lite"/>
    </source>
</evidence>
<gene>
    <name evidence="3" type="ORF">WDZ17_10395</name>
</gene>
<dbReference type="Proteomes" id="UP001387100">
    <property type="component" value="Unassembled WGS sequence"/>
</dbReference>
<reference evidence="3 4" key="1">
    <citation type="journal article" date="2017" name="Int. J. Syst. Evol. Microbiol.">
        <title>Pseudokineococcus basanitobsidens sp. nov., isolated from volcanic rock.</title>
        <authorList>
            <person name="Lee D.W."/>
            <person name="Park M.Y."/>
            <person name="Kim J.J."/>
            <person name="Kim B.S."/>
        </authorList>
    </citation>
    <scope>NUCLEOTIDE SEQUENCE [LARGE SCALE GENOMIC DNA]</scope>
    <source>
        <strain evidence="3 4">DSM 103726</strain>
    </source>
</reference>
<dbReference type="RefSeq" id="WP_339575084.1">
    <property type="nucleotide sequence ID" value="NZ_JBBIAA010000010.1"/>
</dbReference>
<feature type="chain" id="PRO_5046434669" description="Gram-positive cocci surface proteins LPxTG domain-containing protein" evidence="2">
    <location>
        <begin position="26"/>
        <end position="135"/>
    </location>
</feature>
<accession>A0ABU8RKT4</accession>